<evidence type="ECO:0000313" key="4">
    <source>
        <dbReference type="RefSeq" id="XP_033581299.1"/>
    </source>
</evidence>
<evidence type="ECO:0000256" key="1">
    <source>
        <dbReference type="SAM" id="SignalP"/>
    </source>
</evidence>
<gene>
    <name evidence="2 4" type="ORF">BDZ99DRAFT_516940</name>
</gene>
<sequence>MQLAKLAALAAFSTAHGTFATSSLIPYSNSSCKNPINASYNDNPHKNGDYGYFDPGEGISSWSDPYWFMDTDFPGAQTPSGSSAYNVWWKNGQDLDPSCRLALLTEYSQMTYGRLGDDPI</sequence>
<reference evidence="4" key="2">
    <citation type="submission" date="2020-04" db="EMBL/GenBank/DDBJ databases">
        <authorList>
            <consortium name="NCBI Genome Project"/>
        </authorList>
    </citation>
    <scope>NUCLEOTIDE SEQUENCE</scope>
    <source>
        <strain evidence="4">CBS 304.34</strain>
    </source>
</reference>
<accession>A0A6A6Z2C9</accession>
<evidence type="ECO:0000313" key="3">
    <source>
        <dbReference type="Proteomes" id="UP000504636"/>
    </source>
</evidence>
<proteinExistence type="predicted"/>
<keyword evidence="3" id="KW-1185">Reference proteome</keyword>
<dbReference type="Proteomes" id="UP000504636">
    <property type="component" value="Unplaced"/>
</dbReference>
<name>A0A6A6Z2C9_9PEZI</name>
<reference evidence="4" key="3">
    <citation type="submission" date="2025-04" db="UniProtKB">
        <authorList>
            <consortium name="RefSeq"/>
        </authorList>
    </citation>
    <scope>IDENTIFICATION</scope>
    <source>
        <strain evidence="4">CBS 304.34</strain>
    </source>
</reference>
<dbReference type="GeneID" id="54466010"/>
<feature type="signal peptide" evidence="1">
    <location>
        <begin position="1"/>
        <end position="20"/>
    </location>
</feature>
<feature type="chain" id="PRO_5044629532" evidence="1">
    <location>
        <begin position="21"/>
        <end position="120"/>
    </location>
</feature>
<dbReference type="RefSeq" id="XP_033581299.1">
    <property type="nucleotide sequence ID" value="XM_033725117.1"/>
</dbReference>
<dbReference type="EMBL" id="MU003695">
    <property type="protein sequence ID" value="KAF2814335.1"/>
    <property type="molecule type" value="Genomic_DNA"/>
</dbReference>
<reference evidence="2 4" key="1">
    <citation type="journal article" date="2020" name="Stud. Mycol.">
        <title>101 Dothideomycetes genomes: a test case for predicting lifestyles and emergence of pathogens.</title>
        <authorList>
            <person name="Haridas S."/>
            <person name="Albert R."/>
            <person name="Binder M."/>
            <person name="Bloem J."/>
            <person name="Labutti K."/>
            <person name="Salamov A."/>
            <person name="Andreopoulos B."/>
            <person name="Baker S."/>
            <person name="Barry K."/>
            <person name="Bills G."/>
            <person name="Bluhm B."/>
            <person name="Cannon C."/>
            <person name="Castanera R."/>
            <person name="Culley D."/>
            <person name="Daum C."/>
            <person name="Ezra D."/>
            <person name="Gonzalez J."/>
            <person name="Henrissat B."/>
            <person name="Kuo A."/>
            <person name="Liang C."/>
            <person name="Lipzen A."/>
            <person name="Lutzoni F."/>
            <person name="Magnuson J."/>
            <person name="Mondo S."/>
            <person name="Nolan M."/>
            <person name="Ohm R."/>
            <person name="Pangilinan J."/>
            <person name="Park H.-J."/>
            <person name="Ramirez L."/>
            <person name="Alfaro M."/>
            <person name="Sun H."/>
            <person name="Tritt A."/>
            <person name="Yoshinaga Y."/>
            <person name="Zwiers L.-H."/>
            <person name="Turgeon B."/>
            <person name="Goodwin S."/>
            <person name="Spatafora J."/>
            <person name="Crous P."/>
            <person name="Grigoriev I."/>
        </authorList>
    </citation>
    <scope>NUCLEOTIDE SEQUENCE</scope>
    <source>
        <strain evidence="2 4">CBS 304.34</strain>
    </source>
</reference>
<dbReference type="AlphaFoldDB" id="A0A6A6Z2C9"/>
<protein>
    <submittedName>
        <fullName evidence="2 4">Uncharacterized protein</fullName>
    </submittedName>
</protein>
<evidence type="ECO:0000313" key="2">
    <source>
        <dbReference type="EMBL" id="KAF2814335.1"/>
    </source>
</evidence>
<organism evidence="2">
    <name type="scientific">Mytilinidion resinicola</name>
    <dbReference type="NCBI Taxonomy" id="574789"/>
    <lineage>
        <taxon>Eukaryota</taxon>
        <taxon>Fungi</taxon>
        <taxon>Dikarya</taxon>
        <taxon>Ascomycota</taxon>
        <taxon>Pezizomycotina</taxon>
        <taxon>Dothideomycetes</taxon>
        <taxon>Pleosporomycetidae</taxon>
        <taxon>Mytilinidiales</taxon>
        <taxon>Mytilinidiaceae</taxon>
        <taxon>Mytilinidion</taxon>
    </lineage>
</organism>
<keyword evidence="1" id="KW-0732">Signal</keyword>